<organism evidence="1 2">
    <name type="scientific">Paramuricea clavata</name>
    <name type="common">Red gorgonian</name>
    <name type="synonym">Violescent sea-whip</name>
    <dbReference type="NCBI Taxonomy" id="317549"/>
    <lineage>
        <taxon>Eukaryota</taxon>
        <taxon>Metazoa</taxon>
        <taxon>Cnidaria</taxon>
        <taxon>Anthozoa</taxon>
        <taxon>Octocorallia</taxon>
        <taxon>Malacalcyonacea</taxon>
        <taxon>Plexauridae</taxon>
        <taxon>Paramuricea</taxon>
    </lineage>
</organism>
<name>A0A6S7G7X6_PARCT</name>
<keyword evidence="2" id="KW-1185">Reference proteome</keyword>
<dbReference type="EMBL" id="CACRXK020000749">
    <property type="protein sequence ID" value="CAB3984516.1"/>
    <property type="molecule type" value="Genomic_DNA"/>
</dbReference>
<evidence type="ECO:0000313" key="2">
    <source>
        <dbReference type="Proteomes" id="UP001152795"/>
    </source>
</evidence>
<gene>
    <name evidence="1" type="ORF">PACLA_8A040416</name>
</gene>
<protein>
    <submittedName>
        <fullName evidence="1">Uncharacterized protein</fullName>
    </submittedName>
</protein>
<accession>A0A6S7G7X6</accession>
<reference evidence="1" key="1">
    <citation type="submission" date="2020-04" db="EMBL/GenBank/DDBJ databases">
        <authorList>
            <person name="Alioto T."/>
            <person name="Alioto T."/>
            <person name="Gomez Garrido J."/>
        </authorList>
    </citation>
    <scope>NUCLEOTIDE SEQUENCE</scope>
    <source>
        <strain evidence="1">A484AB</strain>
    </source>
</reference>
<dbReference type="AlphaFoldDB" id="A0A6S7G7X6"/>
<evidence type="ECO:0000313" key="1">
    <source>
        <dbReference type="EMBL" id="CAB3984516.1"/>
    </source>
</evidence>
<dbReference type="Proteomes" id="UP001152795">
    <property type="component" value="Unassembled WGS sequence"/>
</dbReference>
<comment type="caution">
    <text evidence="1">The sequence shown here is derived from an EMBL/GenBank/DDBJ whole genome shotgun (WGS) entry which is preliminary data.</text>
</comment>
<dbReference type="OrthoDB" id="7323790at2759"/>
<sequence length="353" mass="40912">MSQSDIYNYKAPKAEIPTTMAAMTSTSTLYFDSDLHPDDTLCAFDEFIQSFELRYDAQNPDPPKTSLDAAIERWKLANDDKKSKLDDYDNIRDEWRSKDRVTKLLGTFSSKRLFADWKVAEPDDSKRAKVTWKYFVTTMQQHYKPTENLTLKNHQFRSLAQDAHESFPTFCVYKAVQHCNFKCHNDDCTAEDTAICDQIIIGSTHDKIREEALKNSWDLQQLRKEGMRIESATKGLEELNNENPVNKMGKYSFKNMKKKPEAGKPRSCYYCGQDIKTSVIANLKSCRARTSKCNFRDAIGHYKTVCRKKKAINELKNYSEQQAHQIEDHDHSGVYSINIFRITETPQQQPPHK</sequence>
<proteinExistence type="predicted"/>